<keyword evidence="3" id="KW-1185">Reference proteome</keyword>
<dbReference type="Proteomes" id="UP000675781">
    <property type="component" value="Unassembled WGS sequence"/>
</dbReference>
<feature type="compositionally biased region" description="Low complexity" evidence="1">
    <location>
        <begin position="76"/>
        <end position="87"/>
    </location>
</feature>
<dbReference type="EMBL" id="JAGSOG010000517">
    <property type="protein sequence ID" value="MBR7839628.1"/>
    <property type="molecule type" value="Genomic_DNA"/>
</dbReference>
<gene>
    <name evidence="2" type="ORF">KDL01_40630</name>
</gene>
<feature type="compositionally biased region" description="Acidic residues" evidence="1">
    <location>
        <begin position="88"/>
        <end position="98"/>
    </location>
</feature>
<evidence type="ECO:0000313" key="3">
    <source>
        <dbReference type="Proteomes" id="UP000675781"/>
    </source>
</evidence>
<feature type="region of interest" description="Disordered" evidence="1">
    <location>
        <begin position="20"/>
        <end position="58"/>
    </location>
</feature>
<proteinExistence type="predicted"/>
<sequence>PEPDIIPDPRDDQPRCLELHRRQPANAPTIRITPPIPPKIHGDEDEDPASAASTTAGRLAAVEAVPPSAPLALGAAVSAPASPATPDADPDADPDAVG</sequence>
<name>A0A941EZN1_9ACTN</name>
<comment type="caution">
    <text evidence="2">The sequence shown here is derived from an EMBL/GenBank/DDBJ whole genome shotgun (WGS) entry which is preliminary data.</text>
</comment>
<feature type="region of interest" description="Disordered" evidence="1">
    <location>
        <begin position="76"/>
        <end position="98"/>
    </location>
</feature>
<evidence type="ECO:0000256" key="1">
    <source>
        <dbReference type="SAM" id="MobiDB-lite"/>
    </source>
</evidence>
<organism evidence="2 3">
    <name type="scientific">Actinospica durhamensis</name>
    <dbReference type="NCBI Taxonomy" id="1508375"/>
    <lineage>
        <taxon>Bacteria</taxon>
        <taxon>Bacillati</taxon>
        <taxon>Actinomycetota</taxon>
        <taxon>Actinomycetes</taxon>
        <taxon>Catenulisporales</taxon>
        <taxon>Actinospicaceae</taxon>
        <taxon>Actinospica</taxon>
    </lineage>
</organism>
<feature type="non-terminal residue" evidence="2">
    <location>
        <position position="1"/>
    </location>
</feature>
<evidence type="ECO:0000313" key="2">
    <source>
        <dbReference type="EMBL" id="MBR7839628.1"/>
    </source>
</evidence>
<accession>A0A941EZN1</accession>
<reference evidence="2" key="1">
    <citation type="submission" date="2021-04" db="EMBL/GenBank/DDBJ databases">
        <title>Genome based classification of Actinospica acidithermotolerans sp. nov., an actinobacterium isolated from an Indonesian hot spring.</title>
        <authorList>
            <person name="Kusuma A.B."/>
            <person name="Putra K.E."/>
            <person name="Nafisah S."/>
            <person name="Loh J."/>
            <person name="Nouioui I."/>
            <person name="Goodfellow M."/>
        </authorList>
    </citation>
    <scope>NUCLEOTIDE SEQUENCE</scope>
    <source>
        <strain evidence="2">CSCA 57</strain>
    </source>
</reference>
<protein>
    <submittedName>
        <fullName evidence="2">Uncharacterized protein</fullName>
    </submittedName>
</protein>
<dbReference type="AlphaFoldDB" id="A0A941EZN1"/>